<keyword evidence="1" id="KW-0067">ATP-binding</keyword>
<dbReference type="GO" id="GO:0009254">
    <property type="term" value="P:peptidoglycan turnover"/>
    <property type="evidence" value="ECO:0007669"/>
    <property type="project" value="UniProtKB-UniRule"/>
</dbReference>
<comment type="caution">
    <text evidence="2">The sequence shown here is derived from an EMBL/GenBank/DDBJ whole genome shotgun (WGS) entry which is preliminary data.</text>
</comment>
<gene>
    <name evidence="1" type="primary">anmK</name>
    <name evidence="2" type="ORF">FCU45_00090</name>
</gene>
<dbReference type="GO" id="GO:0016301">
    <property type="term" value="F:kinase activity"/>
    <property type="evidence" value="ECO:0007669"/>
    <property type="project" value="UniProtKB-KW"/>
</dbReference>
<dbReference type="InterPro" id="IPR043129">
    <property type="entry name" value="ATPase_NBD"/>
</dbReference>
<dbReference type="Pfam" id="PF03702">
    <property type="entry name" value="AnmK"/>
    <property type="match status" value="1"/>
</dbReference>
<dbReference type="GO" id="GO:0005524">
    <property type="term" value="F:ATP binding"/>
    <property type="evidence" value="ECO:0007669"/>
    <property type="project" value="UniProtKB-UniRule"/>
</dbReference>
<dbReference type="InterPro" id="IPR005338">
    <property type="entry name" value="Anhydro_N_Ac-Mur_kinase"/>
</dbReference>
<dbReference type="CDD" id="cd24050">
    <property type="entry name" value="ASKHA_NBD_ANMK"/>
    <property type="match status" value="1"/>
</dbReference>
<evidence type="ECO:0000313" key="2">
    <source>
        <dbReference type="EMBL" id="TKI70827.1"/>
    </source>
</evidence>
<sequence>MSEYYIGVMSGTSLDGIDIAYCQIKEHSFELLHSDAYPFDKEIKEEILKAINTPMTLKRIGELDTRLGEMYANTIERFISQKRIDKKQITAIGLHGQTLWHEPNSANPFSMQLGNPNVITALTGVSVVSDFRRKDIALGGQGAPFAPAFHQYLFSRLKAKIAVVNIGGMANLSILGERLRGYDTGCGNVLMDYWISLNRGETYDKDGEWARSGTFDRDLLEQMLKEPYFSKAIPKSTGRELFNADWLERELRKFSPKKSGALSIKKEDVQATLLELSVVTIANEVKKSGADMLIVCGGGVKNSYLMQRLGDKLKGTEVVPSDECGVSSEFMESMAFAWLAHERVHRKCVKLSSITGASKDSILGAIYE</sequence>
<accession>A0A4U2Z940</accession>
<dbReference type="NCBIfam" id="NF007139">
    <property type="entry name" value="PRK09585.1-3"/>
    <property type="match status" value="1"/>
</dbReference>
<comment type="catalytic activity">
    <reaction evidence="1">
        <text>1,6-anhydro-N-acetyl-beta-muramate + ATP + H2O = N-acetyl-D-muramate 6-phosphate + ADP + H(+)</text>
        <dbReference type="Rhea" id="RHEA:24952"/>
        <dbReference type="ChEBI" id="CHEBI:15377"/>
        <dbReference type="ChEBI" id="CHEBI:15378"/>
        <dbReference type="ChEBI" id="CHEBI:30616"/>
        <dbReference type="ChEBI" id="CHEBI:58690"/>
        <dbReference type="ChEBI" id="CHEBI:58722"/>
        <dbReference type="ChEBI" id="CHEBI:456216"/>
        <dbReference type="EC" id="2.7.1.170"/>
    </reaction>
</comment>
<evidence type="ECO:0000313" key="3">
    <source>
        <dbReference type="Proteomes" id="UP000309561"/>
    </source>
</evidence>
<dbReference type="OrthoDB" id="9763949at2"/>
<comment type="function">
    <text evidence="1">Catalyzes the specific phosphorylation of 1,6-anhydro-N-acetylmuramic acid (anhMurNAc) with the simultaneous cleavage of the 1,6-anhydro ring, generating MurNAc-6-P. Is required for the utilization of anhMurNAc either imported from the medium or derived from its own cell wall murein, and thus plays a role in cell wall recycling.</text>
</comment>
<dbReference type="EMBL" id="SZPX01000001">
    <property type="protein sequence ID" value="TKI70827.1"/>
    <property type="molecule type" value="Genomic_DNA"/>
</dbReference>
<dbReference type="Gene3D" id="3.30.420.40">
    <property type="match status" value="2"/>
</dbReference>
<dbReference type="AlphaFoldDB" id="A0A4U2Z940"/>
<dbReference type="HAMAP" id="MF_01270">
    <property type="entry name" value="AnhMurNAc_kinase"/>
    <property type="match status" value="1"/>
</dbReference>
<dbReference type="SUPFAM" id="SSF53067">
    <property type="entry name" value="Actin-like ATPase domain"/>
    <property type="match status" value="1"/>
</dbReference>
<dbReference type="UniPathway" id="UPA00544"/>
<dbReference type="PANTHER" id="PTHR30605">
    <property type="entry name" value="ANHYDRO-N-ACETYLMURAMIC ACID KINASE"/>
    <property type="match status" value="1"/>
</dbReference>
<dbReference type="RefSeq" id="WP_137011056.1">
    <property type="nucleotide sequence ID" value="NZ_SZPX01000001.1"/>
</dbReference>
<dbReference type="UniPathway" id="UPA00343"/>
<keyword evidence="1" id="KW-0547">Nucleotide-binding</keyword>
<name>A0A4U2Z940_9BACT</name>
<dbReference type="GO" id="GO:0016773">
    <property type="term" value="F:phosphotransferase activity, alcohol group as acceptor"/>
    <property type="evidence" value="ECO:0007669"/>
    <property type="project" value="UniProtKB-UniRule"/>
</dbReference>
<dbReference type="EC" id="2.7.1.170" evidence="1"/>
<proteinExistence type="inferred from homology"/>
<comment type="similarity">
    <text evidence="1">Belongs to the anhydro-N-acetylmuramic acid kinase family.</text>
</comment>
<evidence type="ECO:0000256" key="1">
    <source>
        <dbReference type="HAMAP-Rule" id="MF_01270"/>
    </source>
</evidence>
<keyword evidence="1" id="KW-0119">Carbohydrate metabolism</keyword>
<reference evidence="2 3" key="1">
    <citation type="submission" date="2019-04" db="EMBL/GenBank/DDBJ databases">
        <title>Sulfurimonas crateris sp. nov. a facultative anaerobic sulfur-oxidizing chemolithautotrophic bacterium isolated from a terrestrial mud vulcano.</title>
        <authorList>
            <person name="Ratnikova N.M."/>
            <person name="Slobodkin A.I."/>
            <person name="Merkel A.Y."/>
            <person name="Novikov A."/>
            <person name="Bonch-Osmolovskaya E.A."/>
            <person name="Slobodkina G.B."/>
        </authorList>
    </citation>
    <scope>NUCLEOTIDE SEQUENCE [LARGE SCALE GENOMIC DNA]</scope>
    <source>
        <strain evidence="2 3">SN118</strain>
    </source>
</reference>
<feature type="binding site" evidence="1">
    <location>
        <begin position="11"/>
        <end position="18"/>
    </location>
    <ligand>
        <name>ATP</name>
        <dbReference type="ChEBI" id="CHEBI:30616"/>
    </ligand>
</feature>
<dbReference type="Proteomes" id="UP000309561">
    <property type="component" value="Unassembled WGS sequence"/>
</dbReference>
<comment type="pathway">
    <text evidence="1">Amino-sugar metabolism; 1,6-anhydro-N-acetylmuramate degradation.</text>
</comment>
<keyword evidence="1 2" id="KW-0808">Transferase</keyword>
<dbReference type="GO" id="GO:0006040">
    <property type="term" value="P:amino sugar metabolic process"/>
    <property type="evidence" value="ECO:0007669"/>
    <property type="project" value="InterPro"/>
</dbReference>
<dbReference type="PANTHER" id="PTHR30605:SF0">
    <property type="entry name" value="ANHYDRO-N-ACETYLMURAMIC ACID KINASE"/>
    <property type="match status" value="1"/>
</dbReference>
<organism evidence="2 3">
    <name type="scientific">Sulfurimonas crateris</name>
    <dbReference type="NCBI Taxonomy" id="2574727"/>
    <lineage>
        <taxon>Bacteria</taxon>
        <taxon>Pseudomonadati</taxon>
        <taxon>Campylobacterota</taxon>
        <taxon>Epsilonproteobacteria</taxon>
        <taxon>Campylobacterales</taxon>
        <taxon>Sulfurimonadaceae</taxon>
        <taxon>Sulfurimonas</taxon>
    </lineage>
</organism>
<keyword evidence="3" id="KW-1185">Reference proteome</keyword>
<protein>
    <recommendedName>
        <fullName evidence="1">Anhydro-N-acetylmuramic acid kinase</fullName>
        <ecNumber evidence="1">2.7.1.170</ecNumber>
    </recommendedName>
    <alternativeName>
        <fullName evidence="1">AnhMurNAc kinase</fullName>
    </alternativeName>
</protein>
<keyword evidence="1 2" id="KW-0418">Kinase</keyword>
<comment type="pathway">
    <text evidence="1">Cell wall biogenesis; peptidoglycan recycling.</text>
</comment>
<dbReference type="GO" id="GO:0097175">
    <property type="term" value="P:1,6-anhydro-N-acetyl-beta-muramic acid catabolic process"/>
    <property type="evidence" value="ECO:0007669"/>
    <property type="project" value="UniProtKB-UniRule"/>
</dbReference>